<comment type="caution">
    <text evidence="1">The sequence shown here is derived from an EMBL/GenBank/DDBJ whole genome shotgun (WGS) entry which is preliminary data.</text>
</comment>
<organism evidence="1 2">
    <name type="scientific">Melastoma candidum</name>
    <dbReference type="NCBI Taxonomy" id="119954"/>
    <lineage>
        <taxon>Eukaryota</taxon>
        <taxon>Viridiplantae</taxon>
        <taxon>Streptophyta</taxon>
        <taxon>Embryophyta</taxon>
        <taxon>Tracheophyta</taxon>
        <taxon>Spermatophyta</taxon>
        <taxon>Magnoliopsida</taxon>
        <taxon>eudicotyledons</taxon>
        <taxon>Gunneridae</taxon>
        <taxon>Pentapetalae</taxon>
        <taxon>rosids</taxon>
        <taxon>malvids</taxon>
        <taxon>Myrtales</taxon>
        <taxon>Melastomataceae</taxon>
        <taxon>Melastomatoideae</taxon>
        <taxon>Melastomateae</taxon>
        <taxon>Melastoma</taxon>
    </lineage>
</organism>
<evidence type="ECO:0000313" key="2">
    <source>
        <dbReference type="Proteomes" id="UP001057402"/>
    </source>
</evidence>
<name>A0ACB9S9V1_9MYRT</name>
<dbReference type="Proteomes" id="UP001057402">
    <property type="component" value="Chromosome 2"/>
</dbReference>
<accession>A0ACB9S9V1</accession>
<proteinExistence type="predicted"/>
<dbReference type="EMBL" id="CM042881">
    <property type="protein sequence ID" value="KAI4387527.1"/>
    <property type="molecule type" value="Genomic_DNA"/>
</dbReference>
<keyword evidence="2" id="KW-1185">Reference proteome</keyword>
<reference evidence="2" key="1">
    <citation type="journal article" date="2023" name="Front. Plant Sci.">
        <title>Chromosomal-level genome assembly of Melastoma candidum provides insights into trichome evolution.</title>
        <authorList>
            <person name="Zhong Y."/>
            <person name="Wu W."/>
            <person name="Sun C."/>
            <person name="Zou P."/>
            <person name="Liu Y."/>
            <person name="Dai S."/>
            <person name="Zhou R."/>
        </authorList>
    </citation>
    <scope>NUCLEOTIDE SEQUENCE [LARGE SCALE GENOMIC DNA]</scope>
</reference>
<evidence type="ECO:0000313" key="1">
    <source>
        <dbReference type="EMBL" id="KAI4387527.1"/>
    </source>
</evidence>
<sequence>MFGFKKSPANNLPPKHTSASDDFDLDDGRANNSNSLGRRTASEPVLPSLAIITRGVVALPRFGFELEHYAAYKAEETTNTVNNCLRIAEDIKGDATRTLDMLHQQGEQITRTHQMVADTEKDLSKGEKLLGNLGGMFSMTWKPKKAKEIKGPRIVADKQSKEKPTNALQKVEMEKAKQDDALSDLSDILGDLKGMALDMGSELERQNKALDHLNDDVDELNNRVKVPTNALVACLANETDREVSLLISCDLPDHCCARTLMSYYPCGHQLLDAAAFQHSWAWLNFRAEITN</sequence>
<protein>
    <submittedName>
        <fullName evidence="1">Uncharacterized protein</fullName>
    </submittedName>
</protein>
<gene>
    <name evidence="1" type="ORF">MLD38_005353</name>
</gene>